<organism evidence="1 2">
    <name type="scientific">Thermosipho melanesiensis</name>
    <dbReference type="NCBI Taxonomy" id="46541"/>
    <lineage>
        <taxon>Bacteria</taxon>
        <taxon>Thermotogati</taxon>
        <taxon>Thermotogota</taxon>
        <taxon>Thermotogae</taxon>
        <taxon>Thermotogales</taxon>
        <taxon>Fervidobacteriaceae</taxon>
        <taxon>Thermosipho</taxon>
    </lineage>
</organism>
<dbReference type="Proteomes" id="UP000185490">
    <property type="component" value="Chromosome"/>
</dbReference>
<keyword evidence="2" id="KW-1185">Reference proteome</keyword>
<dbReference type="EMBL" id="CP007389">
    <property type="protein sequence ID" value="APT74426.1"/>
    <property type="molecule type" value="Genomic_DNA"/>
</dbReference>
<gene>
    <name evidence="1" type="ORF">BW47_08080</name>
</gene>
<reference evidence="1 2" key="1">
    <citation type="submission" date="2014-02" db="EMBL/GenBank/DDBJ databases">
        <title>Diversity of Thermotogales isolates from hydrothermal vents.</title>
        <authorList>
            <person name="Haverkamp T.H.A."/>
            <person name="Lossouarn J."/>
            <person name="Geslin C."/>
            <person name="Nesbo C.L."/>
        </authorList>
    </citation>
    <scope>NUCLEOTIDE SEQUENCE [LARGE SCALE GENOMIC DNA]</scope>
    <source>
        <strain evidence="1 2">431</strain>
    </source>
</reference>
<evidence type="ECO:0000313" key="2">
    <source>
        <dbReference type="Proteomes" id="UP000185490"/>
    </source>
</evidence>
<sequence>MRKYIIVISVIVFSIFVFSNVPISIGTIERNNEKYFVYELSPEFSLGPVTVGIGFTVYATDVVYGQLYYGVPSSTPSTNIINAFVLNTLGFKANGFEFRYGKTVPVTLALGFNMRRYINENTRAFDVKFKPGNFEIYAHLPYELTKFVPFEFVQSDSIYFGSLMYDTSFLDFQIYGITDTAATKTYLFNSTSTPVKYAGGVATYIPFGFLKLGFEYALQSDEKFSSLGNGIFAGVYGNIGILEPIGGIYYMQNGYIPFLFGKNYNEKKYTNSLEGLKDIKDKAGYFVGVTIDLEPYGNGEFYVYGSLDGATPTAEGNVRIVLPEVGNFSGLYIDGFYYDSTPFQSGEFFDEDTDAYLKISYPIIGENFVAGVIYKWEKNDWVKSLFVGGLTSF</sequence>
<evidence type="ECO:0000313" key="1">
    <source>
        <dbReference type="EMBL" id="APT74426.1"/>
    </source>
</evidence>
<proteinExistence type="predicted"/>
<accession>A0ABM6GFV5</accession>
<name>A0ABM6GFV5_9BACT</name>
<dbReference type="RefSeq" id="WP_012057725.1">
    <property type="nucleotide sequence ID" value="NZ_CP007389.1"/>
</dbReference>
<protein>
    <submittedName>
        <fullName evidence="1">Uncharacterized protein</fullName>
    </submittedName>
</protein>